<evidence type="ECO:0000313" key="2">
    <source>
        <dbReference type="EMBL" id="MFC0717214.1"/>
    </source>
</evidence>
<evidence type="ECO:0000313" key="3">
    <source>
        <dbReference type="Proteomes" id="UP001589898"/>
    </source>
</evidence>
<dbReference type="Proteomes" id="UP001589898">
    <property type="component" value="Unassembled WGS sequence"/>
</dbReference>
<proteinExistence type="predicted"/>
<keyword evidence="3" id="KW-1185">Reference proteome</keyword>
<dbReference type="RefSeq" id="WP_189498539.1">
    <property type="nucleotide sequence ID" value="NZ_BMZT01000010.1"/>
</dbReference>
<feature type="transmembrane region" description="Helical" evidence="1">
    <location>
        <begin position="24"/>
        <end position="44"/>
    </location>
</feature>
<sequence>MVDGLVLRDLHLSTAPSWWPPAPGWWLVAGALLALAFGVLGWRLQRLRRRRRLLALFDAETSGTDANEVVAAISSLLRRAGRRIHPDADHLAGQDWLAFLDQGREVRRFDGARGALLLEGAYRPGLDLDDVADLRAAARERFIEWMARR</sequence>
<evidence type="ECO:0000256" key="1">
    <source>
        <dbReference type="SAM" id="Phobius"/>
    </source>
</evidence>
<keyword evidence="1" id="KW-0812">Transmembrane</keyword>
<dbReference type="EMBL" id="JBHLTF010000026">
    <property type="protein sequence ID" value="MFC0717214.1"/>
    <property type="molecule type" value="Genomic_DNA"/>
</dbReference>
<gene>
    <name evidence="2" type="ORF">ACFFFU_05565</name>
</gene>
<accession>A0ABV6SVU6</accession>
<protein>
    <submittedName>
        <fullName evidence="2">DUF4381 domain-containing protein</fullName>
    </submittedName>
</protein>
<dbReference type="Pfam" id="PF14316">
    <property type="entry name" value="DUF4381"/>
    <property type="match status" value="1"/>
</dbReference>
<organism evidence="2 3">
    <name type="scientific">Luteimonas padinae</name>
    <dbReference type="NCBI Taxonomy" id="1714359"/>
    <lineage>
        <taxon>Bacteria</taxon>
        <taxon>Pseudomonadati</taxon>
        <taxon>Pseudomonadota</taxon>
        <taxon>Gammaproteobacteria</taxon>
        <taxon>Lysobacterales</taxon>
        <taxon>Lysobacteraceae</taxon>
        <taxon>Luteimonas</taxon>
    </lineage>
</organism>
<name>A0ABV6SVU6_9GAMM</name>
<reference evidence="2 3" key="1">
    <citation type="submission" date="2024-09" db="EMBL/GenBank/DDBJ databases">
        <authorList>
            <person name="Sun Q."/>
            <person name="Mori K."/>
        </authorList>
    </citation>
    <scope>NUCLEOTIDE SEQUENCE [LARGE SCALE GENOMIC DNA]</scope>
    <source>
        <strain evidence="2 3">KCTC 52403</strain>
    </source>
</reference>
<keyword evidence="1" id="KW-0472">Membrane</keyword>
<keyword evidence="1" id="KW-1133">Transmembrane helix</keyword>
<dbReference type="InterPro" id="IPR025489">
    <property type="entry name" value="DUF4381"/>
</dbReference>
<comment type="caution">
    <text evidence="2">The sequence shown here is derived from an EMBL/GenBank/DDBJ whole genome shotgun (WGS) entry which is preliminary data.</text>
</comment>